<dbReference type="EMBL" id="BPLR01003944">
    <property type="protein sequence ID" value="GIX90515.1"/>
    <property type="molecule type" value="Genomic_DNA"/>
</dbReference>
<protein>
    <submittedName>
        <fullName evidence="2">Uncharacterized protein</fullName>
    </submittedName>
</protein>
<reference evidence="2 3" key="1">
    <citation type="submission" date="2021-06" db="EMBL/GenBank/DDBJ databases">
        <title>Caerostris extrusa draft genome.</title>
        <authorList>
            <person name="Kono N."/>
            <person name="Arakawa K."/>
        </authorList>
    </citation>
    <scope>NUCLEOTIDE SEQUENCE [LARGE SCALE GENOMIC DNA]</scope>
</reference>
<organism evidence="2 3">
    <name type="scientific">Caerostris extrusa</name>
    <name type="common">Bark spider</name>
    <name type="synonym">Caerostris bankana</name>
    <dbReference type="NCBI Taxonomy" id="172846"/>
    <lineage>
        <taxon>Eukaryota</taxon>
        <taxon>Metazoa</taxon>
        <taxon>Ecdysozoa</taxon>
        <taxon>Arthropoda</taxon>
        <taxon>Chelicerata</taxon>
        <taxon>Arachnida</taxon>
        <taxon>Araneae</taxon>
        <taxon>Araneomorphae</taxon>
        <taxon>Entelegynae</taxon>
        <taxon>Araneoidea</taxon>
        <taxon>Araneidae</taxon>
        <taxon>Caerostris</taxon>
    </lineage>
</organism>
<keyword evidence="3" id="KW-1185">Reference proteome</keyword>
<evidence type="ECO:0000256" key="1">
    <source>
        <dbReference type="SAM" id="MobiDB-lite"/>
    </source>
</evidence>
<sequence>MNASGQKRLPSGHDEVEGFKAQGTGEGSTKRGSLPENKRTGSVSKVTERNQKKLNCLDISSFVEDYTRALKFCVGFPRVDLISVACDAKVDGISRK</sequence>
<accession>A0AAV4P3F3</accession>
<name>A0AAV4P3F3_CAEEX</name>
<gene>
    <name evidence="2" type="ORF">CEXT_128081</name>
</gene>
<comment type="caution">
    <text evidence="2">The sequence shown here is derived from an EMBL/GenBank/DDBJ whole genome shotgun (WGS) entry which is preliminary data.</text>
</comment>
<proteinExistence type="predicted"/>
<evidence type="ECO:0000313" key="3">
    <source>
        <dbReference type="Proteomes" id="UP001054945"/>
    </source>
</evidence>
<dbReference type="AlphaFoldDB" id="A0AAV4P3F3"/>
<dbReference type="Proteomes" id="UP001054945">
    <property type="component" value="Unassembled WGS sequence"/>
</dbReference>
<feature type="region of interest" description="Disordered" evidence="1">
    <location>
        <begin position="1"/>
        <end position="47"/>
    </location>
</feature>
<evidence type="ECO:0000313" key="2">
    <source>
        <dbReference type="EMBL" id="GIX90515.1"/>
    </source>
</evidence>